<dbReference type="EMBL" id="JAAXZB010000001">
    <property type="protein sequence ID" value="NKW09873.1"/>
    <property type="molecule type" value="Genomic_DNA"/>
</dbReference>
<dbReference type="Proteomes" id="UP000558475">
    <property type="component" value="Unassembled WGS sequence"/>
</dbReference>
<gene>
    <name evidence="1" type="ORF">HGG76_10870</name>
</gene>
<accession>A0A7X6FQ54</accession>
<dbReference type="AlphaFoldDB" id="A0A7X6FQ54"/>
<evidence type="ECO:0000313" key="2">
    <source>
        <dbReference type="Proteomes" id="UP000558475"/>
    </source>
</evidence>
<reference evidence="1 2" key="1">
    <citation type="submission" date="2020-04" db="EMBL/GenBank/DDBJ databases">
        <title>Whole genome sequencing of clinical and environmental type strains of Ochrobactrum.</title>
        <authorList>
            <person name="Dharne M."/>
        </authorList>
    </citation>
    <scope>NUCLEOTIDE SEQUENCE [LARGE SCALE GENOMIC DNA]</scope>
    <source>
        <strain evidence="1 2">DSM 13340</strain>
    </source>
</reference>
<comment type="caution">
    <text evidence="1">The sequence shown here is derived from an EMBL/GenBank/DDBJ whole genome shotgun (WGS) entry which is preliminary data.</text>
</comment>
<evidence type="ECO:0000313" key="1">
    <source>
        <dbReference type="EMBL" id="NKW09873.1"/>
    </source>
</evidence>
<sequence length="69" mass="7793">MMGWSRESRQRALQRKIDLVGHGLTGHFCETVYAVASNVYVARREIAVLPAYFAKNSGKNWYGKTSAMI</sequence>
<protein>
    <submittedName>
        <fullName evidence="1">Uncharacterized protein</fullName>
    </submittedName>
</protein>
<name>A0A7X6FQ54_9HYPH</name>
<organism evidence="1 2">
    <name type="scientific">Brucella tritici</name>
    <dbReference type="NCBI Taxonomy" id="94626"/>
    <lineage>
        <taxon>Bacteria</taxon>
        <taxon>Pseudomonadati</taxon>
        <taxon>Pseudomonadota</taxon>
        <taxon>Alphaproteobacteria</taxon>
        <taxon>Hyphomicrobiales</taxon>
        <taxon>Brucellaceae</taxon>
        <taxon>Brucella/Ochrobactrum group</taxon>
        <taxon>Brucella</taxon>
    </lineage>
</organism>
<proteinExistence type="predicted"/>